<organism evidence="7 8">
    <name type="scientific">Loigolactobacillus coryniformis subsp. coryniformis KCTC 3167 = DSM 20001</name>
    <dbReference type="NCBI Taxonomy" id="913848"/>
    <lineage>
        <taxon>Bacteria</taxon>
        <taxon>Bacillati</taxon>
        <taxon>Bacillota</taxon>
        <taxon>Bacilli</taxon>
        <taxon>Lactobacillales</taxon>
        <taxon>Lactobacillaceae</taxon>
        <taxon>Loigolactobacillus</taxon>
    </lineage>
</organism>
<dbReference type="PANTHER" id="PTHR43026:SF1">
    <property type="entry name" value="2-HYDROXYACID DEHYDROGENASE HOMOLOG 1-RELATED"/>
    <property type="match status" value="1"/>
</dbReference>
<evidence type="ECO:0000256" key="4">
    <source>
        <dbReference type="RuleBase" id="RU003719"/>
    </source>
</evidence>
<gene>
    <name evidence="7" type="ORF">FD22_GL000692</name>
</gene>
<dbReference type="Pfam" id="PF00389">
    <property type="entry name" value="2-Hacid_dh"/>
    <property type="match status" value="1"/>
</dbReference>
<evidence type="ECO:0000313" key="7">
    <source>
        <dbReference type="EMBL" id="KRK18276.1"/>
    </source>
</evidence>
<dbReference type="PROSITE" id="PS00671">
    <property type="entry name" value="D_2_HYDROXYACID_DH_3"/>
    <property type="match status" value="1"/>
</dbReference>
<dbReference type="Pfam" id="PF02826">
    <property type="entry name" value="2-Hacid_dh_C"/>
    <property type="match status" value="1"/>
</dbReference>
<name>A0A0R1FFT8_9LACO</name>
<dbReference type="InterPro" id="IPR029752">
    <property type="entry name" value="D-isomer_DH_CS1"/>
</dbReference>
<feature type="domain" description="D-isomer specific 2-hydroxyacid dehydrogenase NAD-binding" evidence="6">
    <location>
        <begin position="112"/>
        <end position="297"/>
    </location>
</feature>
<dbReference type="InterPro" id="IPR029753">
    <property type="entry name" value="D-isomer_DH_CS"/>
</dbReference>
<evidence type="ECO:0000259" key="6">
    <source>
        <dbReference type="Pfam" id="PF02826"/>
    </source>
</evidence>
<proteinExistence type="inferred from homology"/>
<keyword evidence="2 4" id="KW-0560">Oxidoreductase</keyword>
<dbReference type="PATRIC" id="fig|913848.6.peg.717"/>
<protein>
    <submittedName>
        <fullName evidence="7">D-lactate dehydrogenase</fullName>
    </submittedName>
</protein>
<evidence type="ECO:0000256" key="3">
    <source>
        <dbReference type="ARBA" id="ARBA00023027"/>
    </source>
</evidence>
<keyword evidence="3" id="KW-0520">NAD</keyword>
<dbReference type="eggNOG" id="COG1052">
    <property type="taxonomic scope" value="Bacteria"/>
</dbReference>
<dbReference type="InterPro" id="IPR006140">
    <property type="entry name" value="D-isomer_DH_NAD-bd"/>
</dbReference>
<dbReference type="GeneID" id="65916991"/>
<dbReference type="InterPro" id="IPR036291">
    <property type="entry name" value="NAD(P)-bd_dom_sf"/>
</dbReference>
<comment type="similarity">
    <text evidence="1 4">Belongs to the D-isomer specific 2-hydroxyacid dehydrogenase family.</text>
</comment>
<dbReference type="SUPFAM" id="SSF52283">
    <property type="entry name" value="Formate/glycerate dehydrogenase catalytic domain-like"/>
    <property type="match status" value="1"/>
</dbReference>
<dbReference type="Proteomes" id="UP000051181">
    <property type="component" value="Unassembled WGS sequence"/>
</dbReference>
<dbReference type="PANTHER" id="PTHR43026">
    <property type="entry name" value="2-HYDROXYACID DEHYDROGENASE HOMOLOG 1-RELATED"/>
    <property type="match status" value="1"/>
</dbReference>
<dbReference type="SUPFAM" id="SSF51735">
    <property type="entry name" value="NAD(P)-binding Rossmann-fold domains"/>
    <property type="match status" value="1"/>
</dbReference>
<dbReference type="CDD" id="cd12186">
    <property type="entry name" value="LDH"/>
    <property type="match status" value="1"/>
</dbReference>
<reference evidence="7 8" key="1">
    <citation type="journal article" date="2015" name="Genome Announc.">
        <title>Expanding the biotechnology potential of lactobacilli through comparative genomics of 213 strains and associated genera.</title>
        <authorList>
            <person name="Sun Z."/>
            <person name="Harris H.M."/>
            <person name="McCann A."/>
            <person name="Guo C."/>
            <person name="Argimon S."/>
            <person name="Zhang W."/>
            <person name="Yang X."/>
            <person name="Jeffery I.B."/>
            <person name="Cooney J.C."/>
            <person name="Kagawa T.F."/>
            <person name="Liu W."/>
            <person name="Song Y."/>
            <person name="Salvetti E."/>
            <person name="Wrobel A."/>
            <person name="Rasinkangas P."/>
            <person name="Parkhill J."/>
            <person name="Rea M.C."/>
            <person name="O'Sullivan O."/>
            <person name="Ritari J."/>
            <person name="Douillard F.P."/>
            <person name="Paul Ross R."/>
            <person name="Yang R."/>
            <person name="Briner A.E."/>
            <person name="Felis G.E."/>
            <person name="de Vos W.M."/>
            <person name="Barrangou R."/>
            <person name="Klaenhammer T.R."/>
            <person name="Caufield P.W."/>
            <person name="Cui Y."/>
            <person name="Zhang H."/>
            <person name="O'Toole P.W."/>
        </authorList>
    </citation>
    <scope>NUCLEOTIDE SEQUENCE [LARGE SCALE GENOMIC DNA]</scope>
    <source>
        <strain evidence="7 8">DSM 20001</strain>
    </source>
</reference>
<dbReference type="PROSITE" id="PS00065">
    <property type="entry name" value="D_2_HYDROXYACID_DH_1"/>
    <property type="match status" value="1"/>
</dbReference>
<dbReference type="RefSeq" id="WP_003677032.1">
    <property type="nucleotide sequence ID" value="NZ_AZCN01000019.1"/>
</dbReference>
<dbReference type="InterPro" id="IPR006139">
    <property type="entry name" value="D-isomer_2_OHA_DH_cat_dom"/>
</dbReference>
<evidence type="ECO:0000313" key="8">
    <source>
        <dbReference type="Proteomes" id="UP000051181"/>
    </source>
</evidence>
<feature type="domain" description="D-isomer specific 2-hydroxyacid dehydrogenase catalytic" evidence="5">
    <location>
        <begin position="18"/>
        <end position="329"/>
    </location>
</feature>
<dbReference type="GO" id="GO:0008720">
    <property type="term" value="F:D-lactate dehydrogenase (NAD+) activity"/>
    <property type="evidence" value="ECO:0007669"/>
    <property type="project" value="TreeGrafter"/>
</dbReference>
<evidence type="ECO:0000256" key="1">
    <source>
        <dbReference type="ARBA" id="ARBA00005854"/>
    </source>
</evidence>
<dbReference type="AlphaFoldDB" id="A0A0R1FFT8"/>
<dbReference type="InterPro" id="IPR058205">
    <property type="entry name" value="D-LDH-like"/>
</dbReference>
<evidence type="ECO:0000259" key="5">
    <source>
        <dbReference type="Pfam" id="PF00389"/>
    </source>
</evidence>
<accession>A0A0R1FFT8</accession>
<evidence type="ECO:0000256" key="2">
    <source>
        <dbReference type="ARBA" id="ARBA00023002"/>
    </source>
</evidence>
<dbReference type="PROSITE" id="PS00670">
    <property type="entry name" value="D_2_HYDROXYACID_DH_2"/>
    <property type="match status" value="1"/>
</dbReference>
<dbReference type="GO" id="GO:0051287">
    <property type="term" value="F:NAD binding"/>
    <property type="evidence" value="ECO:0007669"/>
    <property type="project" value="InterPro"/>
</dbReference>
<comment type="caution">
    <text evidence="7">The sequence shown here is derived from an EMBL/GenBank/DDBJ whole genome shotgun (WGS) entry which is preliminary data.</text>
</comment>
<dbReference type="EMBL" id="AZCN01000019">
    <property type="protein sequence ID" value="KRK18276.1"/>
    <property type="molecule type" value="Genomic_DNA"/>
</dbReference>
<sequence length="330" mass="36640">MKFIVYGVRKDEEGYAHNWSKENKIDVKLVADLLNKETVKLAKGYDAIIAYQQLPYDKEIFTTMKEYGIKDLSIRNVGVDNIPTDAAKANGVRITNVPSYSPSAIAELAITGLMQLLRRTPEFNEKLAKGDFTWEPDIARELHTMTVGVVGTGRIGRAGINIYKGFGAKVIGYDVFRNPELEAEGMYVDTLDELYAQADVITLHVPAVKENHHMINKDSIAKMKDGVIIINTARGELIESKDLLAGYKSGKIGGAVLDVYENEVGIFNSDFTGKKVPDATLVELMKQRDILVTPHVAFYTETAVRNMVDVALDSAKSMIEKGESRNEVKF</sequence>
<dbReference type="Gene3D" id="3.40.50.720">
    <property type="entry name" value="NAD(P)-binding Rossmann-like Domain"/>
    <property type="match status" value="2"/>
</dbReference>